<gene>
    <name evidence="3" type="ORF">HPB51_011408</name>
</gene>
<feature type="compositionally biased region" description="Basic and acidic residues" evidence="1">
    <location>
        <begin position="162"/>
        <end position="179"/>
    </location>
</feature>
<keyword evidence="4" id="KW-1185">Reference proteome</keyword>
<proteinExistence type="predicted"/>
<keyword evidence="2" id="KW-0812">Transmembrane</keyword>
<evidence type="ECO:0000313" key="3">
    <source>
        <dbReference type="EMBL" id="KAH8040580.1"/>
    </source>
</evidence>
<keyword evidence="2" id="KW-1133">Transmembrane helix</keyword>
<keyword evidence="2" id="KW-0472">Membrane</keyword>
<dbReference type="Proteomes" id="UP000821866">
    <property type="component" value="Chromosome 1"/>
</dbReference>
<accession>A0A9J6F289</accession>
<dbReference type="EMBL" id="JABSTU010000001">
    <property type="protein sequence ID" value="KAH8040580.1"/>
    <property type="molecule type" value="Genomic_DNA"/>
</dbReference>
<sequence length="280" mass="29629">MGRGGKPKTVSGAPFLFWCRSPWSHALQRHALQPETHAAGASAARTFRLGTTQVHQAGVPAAGINNIGTATGPKNTRAERGHVGAAGGPALLCERRTVKNTAVCSARPAAGPCRLAIPGLHAGGEREGSQRRPTTYRCSDGVLRHVPRNRALQVPLQGCHARGADKGGRRENGHREEGARSSPAEPALGHRPGGPVPTANGGGPPFRGTAVRAATARSHRRTTYGRRRHHGRRPSFGTIRHSRAPPKNAAAGKIYVFLYFSCVLCVVLFFFPSAAVAERG</sequence>
<dbReference type="AlphaFoldDB" id="A0A9J6F289"/>
<feature type="compositionally biased region" description="Basic residues" evidence="1">
    <location>
        <begin position="217"/>
        <end position="233"/>
    </location>
</feature>
<evidence type="ECO:0000313" key="4">
    <source>
        <dbReference type="Proteomes" id="UP000821866"/>
    </source>
</evidence>
<feature type="region of interest" description="Disordered" evidence="1">
    <location>
        <begin position="154"/>
        <end position="243"/>
    </location>
</feature>
<organism evidence="3 4">
    <name type="scientific">Rhipicephalus microplus</name>
    <name type="common">Cattle tick</name>
    <name type="synonym">Boophilus microplus</name>
    <dbReference type="NCBI Taxonomy" id="6941"/>
    <lineage>
        <taxon>Eukaryota</taxon>
        <taxon>Metazoa</taxon>
        <taxon>Ecdysozoa</taxon>
        <taxon>Arthropoda</taxon>
        <taxon>Chelicerata</taxon>
        <taxon>Arachnida</taxon>
        <taxon>Acari</taxon>
        <taxon>Parasitiformes</taxon>
        <taxon>Ixodida</taxon>
        <taxon>Ixodoidea</taxon>
        <taxon>Ixodidae</taxon>
        <taxon>Rhipicephalinae</taxon>
        <taxon>Rhipicephalus</taxon>
        <taxon>Boophilus</taxon>
    </lineage>
</organism>
<evidence type="ECO:0000256" key="2">
    <source>
        <dbReference type="SAM" id="Phobius"/>
    </source>
</evidence>
<protein>
    <submittedName>
        <fullName evidence="3">Uncharacterized protein</fullName>
    </submittedName>
</protein>
<evidence type="ECO:0000256" key="1">
    <source>
        <dbReference type="SAM" id="MobiDB-lite"/>
    </source>
</evidence>
<name>A0A9J6F289_RHIMP</name>
<feature type="transmembrane region" description="Helical" evidence="2">
    <location>
        <begin position="254"/>
        <end position="277"/>
    </location>
</feature>
<comment type="caution">
    <text evidence="3">The sequence shown here is derived from an EMBL/GenBank/DDBJ whole genome shotgun (WGS) entry which is preliminary data.</text>
</comment>
<reference evidence="3" key="2">
    <citation type="submission" date="2021-09" db="EMBL/GenBank/DDBJ databases">
        <authorList>
            <person name="Jia N."/>
            <person name="Wang J."/>
            <person name="Shi W."/>
            <person name="Du L."/>
            <person name="Sun Y."/>
            <person name="Zhan W."/>
            <person name="Jiang J."/>
            <person name="Wang Q."/>
            <person name="Zhang B."/>
            <person name="Ji P."/>
            <person name="Sakyi L.B."/>
            <person name="Cui X."/>
            <person name="Yuan T."/>
            <person name="Jiang B."/>
            <person name="Yang W."/>
            <person name="Lam T.T.-Y."/>
            <person name="Chang Q."/>
            <person name="Ding S."/>
            <person name="Wang X."/>
            <person name="Zhu J."/>
            <person name="Ruan X."/>
            <person name="Zhao L."/>
            <person name="Wei J."/>
            <person name="Que T."/>
            <person name="Du C."/>
            <person name="Cheng J."/>
            <person name="Dai P."/>
            <person name="Han X."/>
            <person name="Huang E."/>
            <person name="Gao Y."/>
            <person name="Liu J."/>
            <person name="Shao H."/>
            <person name="Ye R."/>
            <person name="Li L."/>
            <person name="Wei W."/>
            <person name="Wang X."/>
            <person name="Wang C."/>
            <person name="Huo Q."/>
            <person name="Li W."/>
            <person name="Guo W."/>
            <person name="Chen H."/>
            <person name="Chen S."/>
            <person name="Zhou L."/>
            <person name="Zhou L."/>
            <person name="Ni X."/>
            <person name="Tian J."/>
            <person name="Zhou Y."/>
            <person name="Sheng Y."/>
            <person name="Liu T."/>
            <person name="Pan Y."/>
            <person name="Xia L."/>
            <person name="Li J."/>
            <person name="Zhao F."/>
            <person name="Cao W."/>
        </authorList>
    </citation>
    <scope>NUCLEOTIDE SEQUENCE</scope>
    <source>
        <strain evidence="3">Rmic-2018</strain>
        <tissue evidence="3">Larvae</tissue>
    </source>
</reference>
<reference evidence="3" key="1">
    <citation type="journal article" date="2020" name="Cell">
        <title>Large-Scale Comparative Analyses of Tick Genomes Elucidate Their Genetic Diversity and Vector Capacities.</title>
        <authorList>
            <consortium name="Tick Genome and Microbiome Consortium (TIGMIC)"/>
            <person name="Jia N."/>
            <person name="Wang J."/>
            <person name="Shi W."/>
            <person name="Du L."/>
            <person name="Sun Y."/>
            <person name="Zhan W."/>
            <person name="Jiang J.F."/>
            <person name="Wang Q."/>
            <person name="Zhang B."/>
            <person name="Ji P."/>
            <person name="Bell-Sakyi L."/>
            <person name="Cui X.M."/>
            <person name="Yuan T.T."/>
            <person name="Jiang B.G."/>
            <person name="Yang W.F."/>
            <person name="Lam T.T."/>
            <person name="Chang Q.C."/>
            <person name="Ding S.J."/>
            <person name="Wang X.J."/>
            <person name="Zhu J.G."/>
            <person name="Ruan X.D."/>
            <person name="Zhao L."/>
            <person name="Wei J.T."/>
            <person name="Ye R.Z."/>
            <person name="Que T.C."/>
            <person name="Du C.H."/>
            <person name="Zhou Y.H."/>
            <person name="Cheng J.X."/>
            <person name="Dai P.F."/>
            <person name="Guo W.B."/>
            <person name="Han X.H."/>
            <person name="Huang E.J."/>
            <person name="Li L.F."/>
            <person name="Wei W."/>
            <person name="Gao Y.C."/>
            <person name="Liu J.Z."/>
            <person name="Shao H.Z."/>
            <person name="Wang X."/>
            <person name="Wang C.C."/>
            <person name="Yang T.C."/>
            <person name="Huo Q.B."/>
            <person name="Li W."/>
            <person name="Chen H.Y."/>
            <person name="Chen S.E."/>
            <person name="Zhou L.G."/>
            <person name="Ni X.B."/>
            <person name="Tian J.H."/>
            <person name="Sheng Y."/>
            <person name="Liu T."/>
            <person name="Pan Y.S."/>
            <person name="Xia L.Y."/>
            <person name="Li J."/>
            <person name="Zhao F."/>
            <person name="Cao W.C."/>
        </authorList>
    </citation>
    <scope>NUCLEOTIDE SEQUENCE</scope>
    <source>
        <strain evidence="3">Rmic-2018</strain>
    </source>
</reference>